<reference evidence="3" key="1">
    <citation type="submission" date="2020-05" db="EMBL/GenBank/DDBJ databases">
        <authorList>
            <person name="Chiriac C."/>
            <person name="Salcher M."/>
            <person name="Ghai R."/>
            <person name="Kavagutti S V."/>
        </authorList>
    </citation>
    <scope>NUCLEOTIDE SEQUENCE</scope>
</reference>
<dbReference type="PANTHER" id="PTHR46623:SF7">
    <property type="entry name" value="CARBOXYMETHYLENEBUTENOLIDASE"/>
    <property type="match status" value="1"/>
</dbReference>
<gene>
    <name evidence="2" type="ORF">UFOPK1820_01188</name>
    <name evidence="3" type="ORF">UFOPK4422_00726</name>
</gene>
<dbReference type="PANTHER" id="PTHR46623">
    <property type="entry name" value="CARBOXYMETHYLENEBUTENOLIDASE-RELATED"/>
    <property type="match status" value="1"/>
</dbReference>
<accession>A0A6J7VYT1</accession>
<name>A0A6J7VYT1_9ZZZZ</name>
<dbReference type="GO" id="GO:0016787">
    <property type="term" value="F:hydrolase activity"/>
    <property type="evidence" value="ECO:0007669"/>
    <property type="project" value="InterPro"/>
</dbReference>
<dbReference type="InterPro" id="IPR002925">
    <property type="entry name" value="Dienelactn_hydro"/>
</dbReference>
<dbReference type="SUPFAM" id="SSF53474">
    <property type="entry name" value="alpha/beta-Hydrolases"/>
    <property type="match status" value="1"/>
</dbReference>
<evidence type="ECO:0000313" key="3">
    <source>
        <dbReference type="EMBL" id="CAB5121715.1"/>
    </source>
</evidence>
<dbReference type="AlphaFoldDB" id="A0A6J7VYT1"/>
<organism evidence="3">
    <name type="scientific">freshwater metagenome</name>
    <dbReference type="NCBI Taxonomy" id="449393"/>
    <lineage>
        <taxon>unclassified sequences</taxon>
        <taxon>metagenomes</taxon>
        <taxon>ecological metagenomes</taxon>
    </lineage>
</organism>
<dbReference type="Pfam" id="PF01738">
    <property type="entry name" value="DLH"/>
    <property type="match status" value="1"/>
</dbReference>
<protein>
    <submittedName>
        <fullName evidence="3">Unannotated protein</fullName>
    </submittedName>
</protein>
<dbReference type="EMBL" id="CAFBRX010000062">
    <property type="protein sequence ID" value="CAB5121715.1"/>
    <property type="molecule type" value="Genomic_DNA"/>
</dbReference>
<dbReference type="InterPro" id="IPR029058">
    <property type="entry name" value="AB_hydrolase_fold"/>
</dbReference>
<proteinExistence type="predicted"/>
<dbReference type="InterPro" id="IPR051049">
    <property type="entry name" value="Dienelactone_hydrolase-like"/>
</dbReference>
<dbReference type="Gene3D" id="3.40.50.1820">
    <property type="entry name" value="alpha/beta hydrolase"/>
    <property type="match status" value="1"/>
</dbReference>
<evidence type="ECO:0000313" key="2">
    <source>
        <dbReference type="EMBL" id="CAB4608315.1"/>
    </source>
</evidence>
<sequence>MRIILPSGTPAEIHRVEGSSRGLVVFPDIFGLRPLFDDVVRQLAQDWGMTTIAVEPFPGHVFGTDANERFAQVSSLRDVDKMRDLMEAADATQCSSVAMIGFCMGGMYCHKAVQTHRFSKIVSFYGMIRLPEAWRSACQSEPLECLVAGDASSVLAIIGDKDTWTPPEDVQALVASGVRVQRYADGEHGFAHDVARPAHRVADAADAFLSAGKWLRS</sequence>
<evidence type="ECO:0000259" key="1">
    <source>
        <dbReference type="Pfam" id="PF01738"/>
    </source>
</evidence>
<feature type="domain" description="Dienelactone hydrolase" evidence="1">
    <location>
        <begin position="20"/>
        <end position="215"/>
    </location>
</feature>
<dbReference type="EMBL" id="CAEZUK010000220">
    <property type="protein sequence ID" value="CAB4608315.1"/>
    <property type="molecule type" value="Genomic_DNA"/>
</dbReference>